<feature type="region of interest" description="Disordered" evidence="1">
    <location>
        <begin position="1"/>
        <end position="35"/>
    </location>
</feature>
<dbReference type="PANTHER" id="PTHR14389">
    <property type="entry name" value="SI:CH1073-475A24.1"/>
    <property type="match status" value="1"/>
</dbReference>
<sequence>MSTVFSKGMNTYPPSVKKEKDTMSEEHHSHDFNLKLSHSKTTDNISCRSPQRLLEIIRSRGKYVTKIKPDQYIKVQIGEGSMDTAVPTHFPCFLLEDGELVILYASKEEVEQVKERDPLLRKEDYCVFYIETKPGLNAKTKTLFKSHGIKDFRKLCVYGVKGMTFSEALNNDGRFSDNLGEFKLANIEKDQQHIGCDEVIDRHNGKIFQICYDLGNKCPPKKAARSEKPPPTLEVFPATEVLQNAEKENKVEEVQEIKDKLRQMNPDLREIMREQYPDNTFQDALKKVDFGKAQHSFSDCHRLGKLLKLGKSVCKLIVGDKKVGTAFVLFKNYILTNAHLIFEDGHMVRGVKIYAQFNYLTARPKSTFSVTVKTIVDSDSNLDYAILELDPEGKRVPDGLMKLFSPIPESGEACIIGHPGGEVRKLDTTCIIRKEHRVAAVEQHVLSRFKDNKLALSRIEDQLNNQGIGRILMSDKVLTYDTCMYHGASGSPLFNAECQVVALHSAGFVYDYPVEGSVIEMAHPVIDIFKNFVSNLQGATALLEDIREASVGNSHLKEILDGPEPMDVDE</sequence>
<dbReference type="InterPro" id="IPR043504">
    <property type="entry name" value="Peptidase_S1_PA_chymotrypsin"/>
</dbReference>
<evidence type="ECO:0008006" key="4">
    <source>
        <dbReference type="Google" id="ProtNLM"/>
    </source>
</evidence>
<evidence type="ECO:0000313" key="3">
    <source>
        <dbReference type="Proteomes" id="UP000694523"/>
    </source>
</evidence>
<reference evidence="2" key="2">
    <citation type="submission" date="2025-09" db="UniProtKB">
        <authorList>
            <consortium name="Ensembl"/>
        </authorList>
    </citation>
    <scope>IDENTIFICATION</scope>
</reference>
<accession>A0A8C6SQL9</accession>
<protein>
    <recommendedName>
        <fullName evidence="4">Serine protease</fullName>
    </recommendedName>
</protein>
<proteinExistence type="predicted"/>
<evidence type="ECO:0000256" key="1">
    <source>
        <dbReference type="SAM" id="MobiDB-lite"/>
    </source>
</evidence>
<dbReference type="Proteomes" id="UP000694523">
    <property type="component" value="Unplaced"/>
</dbReference>
<evidence type="ECO:0000313" key="2">
    <source>
        <dbReference type="Ensembl" id="ENSNMLP00000009773.1"/>
    </source>
</evidence>
<feature type="compositionally biased region" description="Basic and acidic residues" evidence="1">
    <location>
        <begin position="16"/>
        <end position="33"/>
    </location>
</feature>
<dbReference type="Pfam" id="PF13365">
    <property type="entry name" value="Trypsin_2"/>
    <property type="match status" value="1"/>
</dbReference>
<dbReference type="InterPro" id="IPR009003">
    <property type="entry name" value="Peptidase_S1_PA"/>
</dbReference>
<keyword evidence="3" id="KW-1185">Reference proteome</keyword>
<dbReference type="Gene3D" id="2.40.10.10">
    <property type="entry name" value="Trypsin-like serine proteases"/>
    <property type="match status" value="2"/>
</dbReference>
<dbReference type="Ensembl" id="ENSNMLT00000011042.1">
    <property type="protein sequence ID" value="ENSNMLP00000009773.1"/>
    <property type="gene ID" value="ENSNMLG00000006793.1"/>
</dbReference>
<dbReference type="PANTHER" id="PTHR14389:SF3">
    <property type="entry name" value="PROTEIN FAM111A-LIKE"/>
    <property type="match status" value="1"/>
</dbReference>
<name>A0A8C6SQL9_9GOBI</name>
<dbReference type="SUPFAM" id="SSF50494">
    <property type="entry name" value="Trypsin-like serine proteases"/>
    <property type="match status" value="1"/>
</dbReference>
<reference evidence="2" key="1">
    <citation type="submission" date="2025-08" db="UniProtKB">
        <authorList>
            <consortium name="Ensembl"/>
        </authorList>
    </citation>
    <scope>IDENTIFICATION</scope>
</reference>
<feature type="compositionally biased region" description="Polar residues" evidence="1">
    <location>
        <begin position="1"/>
        <end position="13"/>
    </location>
</feature>
<dbReference type="AlphaFoldDB" id="A0A8C6SQL9"/>
<organism evidence="2 3">
    <name type="scientific">Neogobius melanostomus</name>
    <name type="common">round goby</name>
    <dbReference type="NCBI Taxonomy" id="47308"/>
    <lineage>
        <taxon>Eukaryota</taxon>
        <taxon>Metazoa</taxon>
        <taxon>Chordata</taxon>
        <taxon>Craniata</taxon>
        <taxon>Vertebrata</taxon>
        <taxon>Euteleostomi</taxon>
        <taxon>Actinopterygii</taxon>
        <taxon>Neopterygii</taxon>
        <taxon>Teleostei</taxon>
        <taxon>Neoteleostei</taxon>
        <taxon>Acanthomorphata</taxon>
        <taxon>Gobiaria</taxon>
        <taxon>Gobiiformes</taxon>
        <taxon>Gobioidei</taxon>
        <taxon>Gobiidae</taxon>
        <taxon>Benthophilinae</taxon>
        <taxon>Neogobiini</taxon>
        <taxon>Neogobius</taxon>
    </lineage>
</organism>